<evidence type="ECO:0000259" key="10">
    <source>
        <dbReference type="PROSITE" id="PS50823"/>
    </source>
</evidence>
<feature type="region of interest" description="G3" evidence="8">
    <location>
        <begin position="59"/>
        <end position="62"/>
    </location>
</feature>
<dbReference type="Pfam" id="PF07650">
    <property type="entry name" value="KH_2"/>
    <property type="match status" value="1"/>
</dbReference>
<evidence type="ECO:0000256" key="6">
    <source>
        <dbReference type="ARBA" id="ARBA00023136"/>
    </source>
</evidence>
<dbReference type="Proteomes" id="UP000294682">
    <property type="component" value="Unassembled WGS sequence"/>
</dbReference>
<keyword evidence="6 7" id="KW-0472">Membrane</keyword>
<feature type="region of interest" description="G4" evidence="8">
    <location>
        <begin position="121"/>
        <end position="124"/>
    </location>
</feature>
<keyword evidence="5 7" id="KW-0342">GTP-binding</keyword>
<feature type="region of interest" description="G5" evidence="8">
    <location>
        <begin position="151"/>
        <end position="153"/>
    </location>
</feature>
<feature type="domain" description="Era-type G" evidence="11">
    <location>
        <begin position="4"/>
        <end position="172"/>
    </location>
</feature>
<dbReference type="GO" id="GO:0005525">
    <property type="term" value="F:GTP binding"/>
    <property type="evidence" value="ECO:0007669"/>
    <property type="project" value="UniProtKB-UniRule"/>
</dbReference>
<evidence type="ECO:0000313" key="12">
    <source>
        <dbReference type="EMBL" id="TCL44736.1"/>
    </source>
</evidence>
<dbReference type="InterPro" id="IPR009019">
    <property type="entry name" value="KH_sf_prok-type"/>
</dbReference>
<comment type="subcellular location">
    <subcellularLocation>
        <location evidence="7">Cytoplasm</location>
    </subcellularLocation>
    <subcellularLocation>
        <location evidence="7">Cell membrane</location>
        <topology evidence="7">Peripheral membrane protein</topology>
    </subcellularLocation>
</comment>
<comment type="caution">
    <text evidence="12">The sequence shown here is derived from an EMBL/GenBank/DDBJ whole genome shotgun (WGS) entry which is preliminary data.</text>
</comment>
<evidence type="ECO:0000256" key="8">
    <source>
        <dbReference type="PROSITE-ProRule" id="PRU01050"/>
    </source>
</evidence>
<evidence type="ECO:0000256" key="9">
    <source>
        <dbReference type="RuleBase" id="RU003761"/>
    </source>
</evidence>
<dbReference type="GO" id="GO:0070181">
    <property type="term" value="F:small ribosomal subunit rRNA binding"/>
    <property type="evidence" value="ECO:0007669"/>
    <property type="project" value="UniProtKB-UniRule"/>
</dbReference>
<dbReference type="AlphaFoldDB" id="A0A9X8UKQ0"/>
<keyword evidence="7" id="KW-0699">rRNA-binding</keyword>
<dbReference type="PANTHER" id="PTHR42698">
    <property type="entry name" value="GTPASE ERA"/>
    <property type="match status" value="1"/>
</dbReference>
<evidence type="ECO:0000313" key="13">
    <source>
        <dbReference type="Proteomes" id="UP000294682"/>
    </source>
</evidence>
<keyword evidence="3 7" id="KW-0547">Nucleotide-binding</keyword>
<evidence type="ECO:0000256" key="1">
    <source>
        <dbReference type="ARBA" id="ARBA00007921"/>
    </source>
</evidence>
<name>A0A9X8UKQ0_9FIRM</name>
<dbReference type="PROSITE" id="PS51713">
    <property type="entry name" value="G_ERA"/>
    <property type="match status" value="1"/>
</dbReference>
<dbReference type="InterPro" id="IPR004044">
    <property type="entry name" value="KH_dom_type_2"/>
</dbReference>
<comment type="subunit">
    <text evidence="7">Monomer.</text>
</comment>
<evidence type="ECO:0000256" key="5">
    <source>
        <dbReference type="ARBA" id="ARBA00023134"/>
    </source>
</evidence>
<dbReference type="Gene3D" id="3.40.50.300">
    <property type="entry name" value="P-loop containing nucleotide triphosphate hydrolases"/>
    <property type="match status" value="1"/>
</dbReference>
<dbReference type="InterPro" id="IPR015946">
    <property type="entry name" value="KH_dom-like_a/b"/>
</dbReference>
<dbReference type="InterPro" id="IPR006073">
    <property type="entry name" value="GTP-bd"/>
</dbReference>
<protein>
    <recommendedName>
        <fullName evidence="2 7">GTPase Era</fullName>
    </recommendedName>
</protein>
<dbReference type="SUPFAM" id="SSF52540">
    <property type="entry name" value="P-loop containing nucleoside triphosphate hydrolases"/>
    <property type="match status" value="1"/>
</dbReference>
<dbReference type="HAMAP" id="MF_00367">
    <property type="entry name" value="GTPase_Era"/>
    <property type="match status" value="1"/>
</dbReference>
<keyword evidence="4 7" id="KW-0694">RNA-binding</keyword>
<gene>
    <name evidence="7" type="primary">era</name>
    <name evidence="12" type="ORF">EDD78_102362</name>
</gene>
<organism evidence="12 13">
    <name type="scientific">Harryflintia acetispora</name>
    <dbReference type="NCBI Taxonomy" id="1849041"/>
    <lineage>
        <taxon>Bacteria</taxon>
        <taxon>Bacillati</taxon>
        <taxon>Bacillota</taxon>
        <taxon>Clostridia</taxon>
        <taxon>Eubacteriales</taxon>
        <taxon>Oscillospiraceae</taxon>
        <taxon>Harryflintia</taxon>
    </lineage>
</organism>
<evidence type="ECO:0000259" key="11">
    <source>
        <dbReference type="PROSITE" id="PS51713"/>
    </source>
</evidence>
<dbReference type="NCBIfam" id="NF000908">
    <property type="entry name" value="PRK00089.1"/>
    <property type="match status" value="1"/>
</dbReference>
<keyword evidence="7" id="KW-0690">Ribosome biogenesis</keyword>
<comment type="similarity">
    <text evidence="1 7 8 9">Belongs to the TRAFAC class TrmE-Era-EngA-EngB-Septin-like GTPase superfamily. Era GTPase family.</text>
</comment>
<sequence length="296" mass="32901">METKSAFVAIVGRPNVGKSSLMNRLLGEKVAIVTNKPQTTRTRITGVLTVGETQLVFTDTPGLHRPRTKLSQYMVRQIDESVADVDVAVLVCEPTGEPVKAELDLIESFRKGCMPAILAINKIDTLSDKSLLLPKIQAMSELYEFEDVIPLSAVTGDGTDILLDKLCAMAQPSPHFFEDDTLTDQPERVIVAEIIREKLLQNLSEEIPHGTAVVAESMKEREGGGMIDIQATIICEKKSHKGIVIGKGGQMLKKIATQAREDIERFLDCRVNLQCWVKVKDDWRQDENIMRNLGFK</sequence>
<dbReference type="FunFam" id="3.30.300.20:FF:000003">
    <property type="entry name" value="GTPase Era"/>
    <property type="match status" value="1"/>
</dbReference>
<dbReference type="Gene3D" id="3.30.300.20">
    <property type="match status" value="1"/>
</dbReference>
<dbReference type="GO" id="GO:0043024">
    <property type="term" value="F:ribosomal small subunit binding"/>
    <property type="evidence" value="ECO:0007669"/>
    <property type="project" value="TreeGrafter"/>
</dbReference>
<dbReference type="InterPro" id="IPR027417">
    <property type="entry name" value="P-loop_NTPase"/>
</dbReference>
<dbReference type="EMBL" id="SLUK01000002">
    <property type="protein sequence ID" value="TCL44736.1"/>
    <property type="molecule type" value="Genomic_DNA"/>
</dbReference>
<feature type="region of interest" description="G2" evidence="8">
    <location>
        <begin position="38"/>
        <end position="42"/>
    </location>
</feature>
<dbReference type="InterPro" id="IPR030388">
    <property type="entry name" value="G_ERA_dom"/>
</dbReference>
<dbReference type="Pfam" id="PF01926">
    <property type="entry name" value="MMR_HSR1"/>
    <property type="match status" value="1"/>
</dbReference>
<dbReference type="PROSITE" id="PS50823">
    <property type="entry name" value="KH_TYPE_2"/>
    <property type="match status" value="1"/>
</dbReference>
<keyword evidence="7" id="KW-1003">Cell membrane</keyword>
<feature type="binding site" evidence="7">
    <location>
        <begin position="121"/>
        <end position="124"/>
    </location>
    <ligand>
        <name>GTP</name>
        <dbReference type="ChEBI" id="CHEBI:37565"/>
    </ligand>
</feature>
<dbReference type="CDD" id="cd22534">
    <property type="entry name" value="KH-II_Era"/>
    <property type="match status" value="1"/>
</dbReference>
<dbReference type="GO" id="GO:0000028">
    <property type="term" value="P:ribosomal small subunit assembly"/>
    <property type="evidence" value="ECO:0007669"/>
    <property type="project" value="TreeGrafter"/>
</dbReference>
<feature type="binding site" evidence="7">
    <location>
        <begin position="12"/>
        <end position="19"/>
    </location>
    <ligand>
        <name>GTP</name>
        <dbReference type="ChEBI" id="CHEBI:37565"/>
    </ligand>
</feature>
<dbReference type="PANTHER" id="PTHR42698:SF1">
    <property type="entry name" value="GTPASE ERA, MITOCHONDRIAL"/>
    <property type="match status" value="1"/>
</dbReference>
<dbReference type="InterPro" id="IPR005225">
    <property type="entry name" value="Small_GTP-bd"/>
</dbReference>
<feature type="binding site" evidence="7">
    <location>
        <begin position="59"/>
        <end position="63"/>
    </location>
    <ligand>
        <name>GTP</name>
        <dbReference type="ChEBI" id="CHEBI:37565"/>
    </ligand>
</feature>
<dbReference type="SUPFAM" id="SSF54814">
    <property type="entry name" value="Prokaryotic type KH domain (KH-domain type II)"/>
    <property type="match status" value="1"/>
</dbReference>
<dbReference type="NCBIfam" id="TIGR00231">
    <property type="entry name" value="small_GTP"/>
    <property type="match status" value="1"/>
</dbReference>
<dbReference type="CDD" id="cd04163">
    <property type="entry name" value="Era"/>
    <property type="match status" value="1"/>
</dbReference>
<evidence type="ECO:0000256" key="2">
    <source>
        <dbReference type="ARBA" id="ARBA00020484"/>
    </source>
</evidence>
<evidence type="ECO:0000256" key="3">
    <source>
        <dbReference type="ARBA" id="ARBA00022741"/>
    </source>
</evidence>
<evidence type="ECO:0000256" key="7">
    <source>
        <dbReference type="HAMAP-Rule" id="MF_00367"/>
    </source>
</evidence>
<proteinExistence type="inferred from homology"/>
<dbReference type="RefSeq" id="WP_132084090.1">
    <property type="nucleotide sequence ID" value="NZ_SLUK01000002.1"/>
</dbReference>
<reference evidence="12 13" key="1">
    <citation type="submission" date="2019-03" db="EMBL/GenBank/DDBJ databases">
        <title>Genomic Encyclopedia of Type Strains, Phase IV (KMG-IV): sequencing the most valuable type-strain genomes for metagenomic binning, comparative biology and taxonomic classification.</title>
        <authorList>
            <person name="Goeker M."/>
        </authorList>
    </citation>
    <scope>NUCLEOTIDE SEQUENCE [LARGE SCALE GENOMIC DNA]</scope>
    <source>
        <strain evidence="12 13">DSM 100433</strain>
    </source>
</reference>
<dbReference type="GO" id="GO:0005829">
    <property type="term" value="C:cytosol"/>
    <property type="evidence" value="ECO:0007669"/>
    <property type="project" value="TreeGrafter"/>
</dbReference>
<keyword evidence="13" id="KW-1185">Reference proteome</keyword>
<evidence type="ECO:0000256" key="4">
    <source>
        <dbReference type="ARBA" id="ARBA00022884"/>
    </source>
</evidence>
<comment type="function">
    <text evidence="7">An essential GTPase that binds both GDP and GTP, with rapid nucleotide exchange. Plays a role in 16S rRNA processing and 30S ribosomal subunit biogenesis and possibly also in cell cycle regulation and energy metabolism.</text>
</comment>
<feature type="region of interest" description="G1" evidence="8">
    <location>
        <begin position="12"/>
        <end position="19"/>
    </location>
</feature>
<keyword evidence="7" id="KW-0963">Cytoplasm</keyword>
<accession>A0A9X8UKQ0</accession>
<dbReference type="GO" id="GO:0003924">
    <property type="term" value="F:GTPase activity"/>
    <property type="evidence" value="ECO:0007669"/>
    <property type="project" value="UniProtKB-UniRule"/>
</dbReference>
<feature type="domain" description="KH type-2" evidence="10">
    <location>
        <begin position="203"/>
        <end position="281"/>
    </location>
</feature>
<dbReference type="InterPro" id="IPR005662">
    <property type="entry name" value="GTPase_Era-like"/>
</dbReference>
<dbReference type="NCBIfam" id="TIGR00436">
    <property type="entry name" value="era"/>
    <property type="match status" value="1"/>
</dbReference>
<dbReference type="GO" id="GO:0005886">
    <property type="term" value="C:plasma membrane"/>
    <property type="evidence" value="ECO:0007669"/>
    <property type="project" value="UniProtKB-SubCell"/>
</dbReference>